<protein>
    <recommendedName>
        <fullName evidence="1">KIB1-4 beta-propeller domain-containing protein</fullName>
    </recommendedName>
</protein>
<sequence>MVEGQERPLPQQFPAPGKYPWLLYRHGKGYNDLTFCTISPSGPGKSERKRIPELIDKTVVYCSEDGWLVLADIETKWTYSIWNPATSQCFDLPRLKSKLLFFDSFLSSPPTDPGCLVMLFVAKAPIILYCRPGDQEWTEFNYGESLKAQTSTTKDSRENFLCQPVSCNGRIYATSARIFCLMRINLDKKSNTICGISLLNQQRPPWYHFHSVLVNLWLVGSGDELFSVHSCYGSLDFCDTLTIEINKFNFPSNLWEKVTSLNGRTLFLGEHYSFSCPGPVASSDSDSDMEEAGRGSCIYFTDRFDATLYSYKIEDESITTHLPCPDLPKPWLLFPTWIMPVQRSERHTTTKEDEEMLPQENNVEVNNSGVEIIEEEGRLCDLPPDMLAMVCGNLSFVDYMNFRCLNSVCASTVRMKSNSLPRPFLIFSNRDKGVYEIVESRLQGKHSVTVPEAIEDHTIRYAKDGWLLLDKRNSVALFNLYTKEIIRFPDTPRERYTSFVFTSLPSSAGCFVFASLGVDKEVCFHHFKMGEQEWRQVGFGQADIKFQPGFSSPLLHGGTFYYLSKDGILGGLKLEAETDNDIMEMEEDGNAEVEDGNYVMEWRINLDLERPCKNFRRAYLVECDENLLSVFEGRRGNRVWIRVYKLINDEQNWQEMNSLGNYSLYLSRYSSIAHLEESPDMANRIYFPRFYQGGLLYYSLSTKKYHSVGSDDLLDNFFGTTMYNDCAWVDPRRR</sequence>
<dbReference type="Proteomes" id="UP001652660">
    <property type="component" value="Chromosome 5c"/>
</dbReference>
<evidence type="ECO:0000313" key="3">
    <source>
        <dbReference type="RefSeq" id="XP_027064204.1"/>
    </source>
</evidence>
<gene>
    <name evidence="3" type="primary">LOC113690489</name>
</gene>
<proteinExistence type="predicted"/>
<accession>A0A6P6SEI1</accession>
<dbReference type="RefSeq" id="XP_027064204.1">
    <property type="nucleotide sequence ID" value="XM_027208403.2"/>
</dbReference>
<evidence type="ECO:0000313" key="2">
    <source>
        <dbReference type="Proteomes" id="UP001652660"/>
    </source>
</evidence>
<feature type="domain" description="KIB1-4 beta-propeller" evidence="1">
    <location>
        <begin position="446"/>
        <end position="688"/>
    </location>
</feature>
<feature type="domain" description="KIB1-4 beta-propeller" evidence="1">
    <location>
        <begin position="45"/>
        <end position="309"/>
    </location>
</feature>
<reference evidence="2" key="1">
    <citation type="journal article" date="2025" name="Foods">
        <title>Unveiling the Microbial Signatures of Arabica Coffee Cherries: Insights into Ripeness Specific Diversity, Functional Traits, and Implications for Quality and Safety.</title>
        <authorList>
            <consortium name="RefSeq"/>
            <person name="Tenea G.N."/>
            <person name="Cifuentes V."/>
            <person name="Reyes P."/>
            <person name="Cevallos-Vallejos M."/>
        </authorList>
    </citation>
    <scope>NUCLEOTIDE SEQUENCE [LARGE SCALE GENOMIC DNA]</scope>
</reference>
<name>A0A6P6SEI1_COFAR</name>
<dbReference type="OrthoDB" id="1863935at2759"/>
<organism evidence="2 3">
    <name type="scientific">Coffea arabica</name>
    <name type="common">Arabian coffee</name>
    <dbReference type="NCBI Taxonomy" id="13443"/>
    <lineage>
        <taxon>Eukaryota</taxon>
        <taxon>Viridiplantae</taxon>
        <taxon>Streptophyta</taxon>
        <taxon>Embryophyta</taxon>
        <taxon>Tracheophyta</taxon>
        <taxon>Spermatophyta</taxon>
        <taxon>Magnoliopsida</taxon>
        <taxon>eudicotyledons</taxon>
        <taxon>Gunneridae</taxon>
        <taxon>Pentapetalae</taxon>
        <taxon>asterids</taxon>
        <taxon>lamiids</taxon>
        <taxon>Gentianales</taxon>
        <taxon>Rubiaceae</taxon>
        <taxon>Ixoroideae</taxon>
        <taxon>Gardenieae complex</taxon>
        <taxon>Bertiereae - Coffeeae clade</taxon>
        <taxon>Coffeeae</taxon>
        <taxon>Coffea</taxon>
    </lineage>
</organism>
<evidence type="ECO:0000259" key="1">
    <source>
        <dbReference type="Pfam" id="PF03478"/>
    </source>
</evidence>
<dbReference type="Pfam" id="PF03478">
    <property type="entry name" value="Beta-prop_KIB1-4"/>
    <property type="match status" value="2"/>
</dbReference>
<dbReference type="PANTHER" id="PTHR33127:SF35">
    <property type="entry name" value="F-BOX DOMAIN-CONTAINING PROTEIN"/>
    <property type="match status" value="1"/>
</dbReference>
<dbReference type="PANTHER" id="PTHR33127">
    <property type="entry name" value="TRANSMEMBRANE PROTEIN"/>
    <property type="match status" value="1"/>
</dbReference>
<dbReference type="InterPro" id="IPR005174">
    <property type="entry name" value="KIB1-4_b-propeller"/>
</dbReference>
<reference evidence="3" key="2">
    <citation type="submission" date="2025-08" db="UniProtKB">
        <authorList>
            <consortium name="RefSeq"/>
        </authorList>
    </citation>
    <scope>IDENTIFICATION</scope>
    <source>
        <tissue evidence="3">Leaves</tissue>
    </source>
</reference>
<dbReference type="GeneID" id="113690489"/>
<dbReference type="AlphaFoldDB" id="A0A6P6SEI1"/>
<keyword evidence="2" id="KW-1185">Reference proteome</keyword>